<evidence type="ECO:0000259" key="6">
    <source>
        <dbReference type="PROSITE" id="PS51007"/>
    </source>
</evidence>
<comment type="caution">
    <text evidence="7">The sequence shown here is derived from an EMBL/GenBank/DDBJ whole genome shotgun (WGS) entry which is preliminary data.</text>
</comment>
<feature type="domain" description="Cytochrome c" evidence="6">
    <location>
        <begin position="309"/>
        <end position="390"/>
    </location>
</feature>
<feature type="transmembrane region" description="Helical" evidence="5">
    <location>
        <begin position="282"/>
        <end position="299"/>
    </location>
</feature>
<evidence type="ECO:0000256" key="3">
    <source>
        <dbReference type="ARBA" id="ARBA00023004"/>
    </source>
</evidence>
<keyword evidence="5" id="KW-0472">Membrane</keyword>
<dbReference type="AlphaFoldDB" id="A0A437M298"/>
<evidence type="ECO:0000256" key="4">
    <source>
        <dbReference type="PROSITE-ProRule" id="PRU00433"/>
    </source>
</evidence>
<dbReference type="Proteomes" id="UP000282957">
    <property type="component" value="Unassembled WGS sequence"/>
</dbReference>
<feature type="transmembrane region" description="Helical" evidence="5">
    <location>
        <begin position="86"/>
        <end position="104"/>
    </location>
</feature>
<gene>
    <name evidence="7" type="ORF">EOD42_21135</name>
</gene>
<dbReference type="GO" id="GO:0009055">
    <property type="term" value="F:electron transfer activity"/>
    <property type="evidence" value="ECO:0007669"/>
    <property type="project" value="InterPro"/>
</dbReference>
<evidence type="ECO:0000313" key="8">
    <source>
        <dbReference type="Proteomes" id="UP000282957"/>
    </source>
</evidence>
<feature type="transmembrane region" description="Helical" evidence="5">
    <location>
        <begin position="151"/>
        <end position="170"/>
    </location>
</feature>
<keyword evidence="8" id="KW-1185">Reference proteome</keyword>
<keyword evidence="2 4" id="KW-0479">Metal-binding</keyword>
<feature type="transmembrane region" description="Helical" evidence="5">
    <location>
        <begin position="116"/>
        <end position="139"/>
    </location>
</feature>
<feature type="transmembrane region" description="Helical" evidence="5">
    <location>
        <begin position="176"/>
        <end position="196"/>
    </location>
</feature>
<dbReference type="InterPro" id="IPR009056">
    <property type="entry name" value="Cyt_c-like_dom"/>
</dbReference>
<dbReference type="OrthoDB" id="9787495at2"/>
<dbReference type="Gene3D" id="1.10.760.10">
    <property type="entry name" value="Cytochrome c-like domain"/>
    <property type="match status" value="1"/>
</dbReference>
<dbReference type="GO" id="GO:0020037">
    <property type="term" value="F:heme binding"/>
    <property type="evidence" value="ECO:0007669"/>
    <property type="project" value="InterPro"/>
</dbReference>
<reference evidence="7 8" key="1">
    <citation type="submission" date="2019-01" db="EMBL/GenBank/DDBJ databases">
        <authorList>
            <person name="Chen W.-M."/>
        </authorList>
    </citation>
    <scope>NUCLEOTIDE SEQUENCE [LARGE SCALE GENOMIC DNA]</scope>
    <source>
        <strain evidence="7 8">CCP-6</strain>
    </source>
</reference>
<evidence type="ECO:0000256" key="5">
    <source>
        <dbReference type="SAM" id="Phobius"/>
    </source>
</evidence>
<sequence length="392" mass="43392">MDTAYLAEWAALLLRWLHVLTAMCWIGASFYFMGLDQSLRPPADKDPLVRGEQWAVHGGGFYHKRKFLGGPGFVPEPLHWSKWEAYWTWISGFSLFLLLYWMQADTYLIDPDVMELAPWQAICISIGLILLAWGVYDLLCRLPVGENGQAMAVLGVIGLAASAWVCTHVFSGRGAYLQVGAMIGTIMAANVMAVIIPGQKKMVAAVAEGREIDPRWGGWGKQRSVHNNYMTLPVIFLMISPHYPMFWQHPQAWALLVAMALAGALVRQFFNLRHQGLSVYDFWLFGIVIVCVVAAFIAPPHRAVTAEVPSFARVQQITAERCAECHAPRPSNAAFPAPPKGILLHSPAQLRRNARLMEPQLRSEAMPPGNATGLTPEERAALLAWIGAGAPR</sequence>
<keyword evidence="1 4" id="KW-0349">Heme</keyword>
<feature type="transmembrane region" description="Helical" evidence="5">
    <location>
        <begin position="12"/>
        <end position="32"/>
    </location>
</feature>
<evidence type="ECO:0000313" key="7">
    <source>
        <dbReference type="EMBL" id="RVT91821.1"/>
    </source>
</evidence>
<keyword evidence="5" id="KW-0812">Transmembrane</keyword>
<keyword evidence="5" id="KW-1133">Transmembrane helix</keyword>
<dbReference type="Pfam" id="PF06181">
    <property type="entry name" value="Urate_ox_N"/>
    <property type="match status" value="1"/>
</dbReference>
<proteinExistence type="predicted"/>
<dbReference type="InterPro" id="IPR010389">
    <property type="entry name" value="Urate_ox_N"/>
</dbReference>
<dbReference type="RefSeq" id="WP_127789568.1">
    <property type="nucleotide sequence ID" value="NZ_SACL01000009.1"/>
</dbReference>
<accession>A0A437M298</accession>
<dbReference type="SUPFAM" id="SSF46626">
    <property type="entry name" value="Cytochrome c"/>
    <property type="match status" value="1"/>
</dbReference>
<dbReference type="GO" id="GO:0046872">
    <property type="term" value="F:metal ion binding"/>
    <property type="evidence" value="ECO:0007669"/>
    <property type="project" value="UniProtKB-KW"/>
</dbReference>
<feature type="transmembrane region" description="Helical" evidence="5">
    <location>
        <begin position="252"/>
        <end position="270"/>
    </location>
</feature>
<organism evidence="7 8">
    <name type="scientific">Rhodovarius crocodyli</name>
    <dbReference type="NCBI Taxonomy" id="1979269"/>
    <lineage>
        <taxon>Bacteria</taxon>
        <taxon>Pseudomonadati</taxon>
        <taxon>Pseudomonadota</taxon>
        <taxon>Alphaproteobacteria</taxon>
        <taxon>Acetobacterales</taxon>
        <taxon>Roseomonadaceae</taxon>
        <taxon>Rhodovarius</taxon>
    </lineage>
</organism>
<dbReference type="InterPro" id="IPR036909">
    <property type="entry name" value="Cyt_c-like_dom_sf"/>
</dbReference>
<evidence type="ECO:0000256" key="1">
    <source>
        <dbReference type="ARBA" id="ARBA00022617"/>
    </source>
</evidence>
<protein>
    <recommendedName>
        <fullName evidence="6">Cytochrome c domain-containing protein</fullName>
    </recommendedName>
</protein>
<dbReference type="EMBL" id="SACL01000009">
    <property type="protein sequence ID" value="RVT91821.1"/>
    <property type="molecule type" value="Genomic_DNA"/>
</dbReference>
<evidence type="ECO:0000256" key="2">
    <source>
        <dbReference type="ARBA" id="ARBA00022723"/>
    </source>
</evidence>
<keyword evidence="3 4" id="KW-0408">Iron</keyword>
<dbReference type="PROSITE" id="PS51007">
    <property type="entry name" value="CYTC"/>
    <property type="match status" value="1"/>
</dbReference>
<name>A0A437M298_9PROT</name>